<proteinExistence type="predicted"/>
<name>A5BPU6_VITVI</name>
<evidence type="ECO:0000313" key="2">
    <source>
        <dbReference type="EMBL" id="CAN70410.1"/>
    </source>
</evidence>
<dbReference type="AlphaFoldDB" id="A5BPU6"/>
<organism evidence="2">
    <name type="scientific">Vitis vinifera</name>
    <name type="common">Grape</name>
    <dbReference type="NCBI Taxonomy" id="29760"/>
    <lineage>
        <taxon>Eukaryota</taxon>
        <taxon>Viridiplantae</taxon>
        <taxon>Streptophyta</taxon>
        <taxon>Embryophyta</taxon>
        <taxon>Tracheophyta</taxon>
        <taxon>Spermatophyta</taxon>
        <taxon>Magnoliopsida</taxon>
        <taxon>eudicotyledons</taxon>
        <taxon>Gunneridae</taxon>
        <taxon>Pentapetalae</taxon>
        <taxon>rosids</taxon>
        <taxon>Vitales</taxon>
        <taxon>Vitaceae</taxon>
        <taxon>Viteae</taxon>
        <taxon>Vitis</taxon>
    </lineage>
</organism>
<feature type="region of interest" description="Disordered" evidence="1">
    <location>
        <begin position="96"/>
        <end position="117"/>
    </location>
</feature>
<accession>A5BPU6</accession>
<gene>
    <name evidence="2" type="ORF">VITISV_021992</name>
</gene>
<dbReference type="EMBL" id="AM466875">
    <property type="protein sequence ID" value="CAN70410.1"/>
    <property type="molecule type" value="Genomic_DNA"/>
</dbReference>
<sequence length="117" mass="13768">MSGNSRLKRWRAAGSRWLISEDEGETEGFYKGGFDRWMETEESRMNGNSRLKRWRATEDNGWRAAGSRWLISEDEGETEGFYKGGFDRWMETEESRMNGNSRLKRWRATEDNGNSKI</sequence>
<protein>
    <submittedName>
        <fullName evidence="2">Uncharacterized protein</fullName>
    </submittedName>
</protein>
<reference evidence="2" key="1">
    <citation type="journal article" date="2007" name="PLoS ONE">
        <title>The first genome sequence of an elite grapevine cultivar (Pinot noir Vitis vinifera L.): coping with a highly heterozygous genome.</title>
        <authorList>
            <person name="Velasco R."/>
            <person name="Zharkikh A."/>
            <person name="Troggio M."/>
            <person name="Cartwright D.A."/>
            <person name="Cestaro A."/>
            <person name="Pruss D."/>
            <person name="Pindo M."/>
            <person name="FitzGerald L.M."/>
            <person name="Vezzulli S."/>
            <person name="Reid J."/>
            <person name="Malacarne G."/>
            <person name="Iliev D."/>
            <person name="Coppola G."/>
            <person name="Wardell B."/>
            <person name="Micheletti D."/>
            <person name="Macalma T."/>
            <person name="Facci M."/>
            <person name="Mitchell J.T."/>
            <person name="Perazzolli M."/>
            <person name="Eldredge G."/>
            <person name="Gatto P."/>
            <person name="Oyzerski R."/>
            <person name="Moretto M."/>
            <person name="Gutin N."/>
            <person name="Stefanini M."/>
            <person name="Chen Y."/>
            <person name="Segala C."/>
            <person name="Davenport C."/>
            <person name="Dematte L."/>
            <person name="Mraz A."/>
            <person name="Battilana J."/>
            <person name="Stormo K."/>
            <person name="Costa F."/>
            <person name="Tao Q."/>
            <person name="Si-Ammour A."/>
            <person name="Harkins T."/>
            <person name="Lackey A."/>
            <person name="Perbost C."/>
            <person name="Taillon B."/>
            <person name="Stella A."/>
            <person name="Solovyev V."/>
            <person name="Fawcett J.A."/>
            <person name="Sterck L."/>
            <person name="Vandepoele K."/>
            <person name="Grando S.M."/>
            <person name="Toppo S."/>
            <person name="Moser C."/>
            <person name="Lanchbury J."/>
            <person name="Bogden R."/>
            <person name="Skolnick M."/>
            <person name="Sgaramella V."/>
            <person name="Bhatnagar S.K."/>
            <person name="Fontana P."/>
            <person name="Gutin A."/>
            <person name="Van de Peer Y."/>
            <person name="Salamini F."/>
            <person name="Viola R."/>
        </authorList>
    </citation>
    <scope>NUCLEOTIDE SEQUENCE</scope>
</reference>
<evidence type="ECO:0000256" key="1">
    <source>
        <dbReference type="SAM" id="MobiDB-lite"/>
    </source>
</evidence>